<sequence length="620" mass="67795">MHGVSSSSSAEAARDRSGLRAVSEAREVGLQTVGKLDAQGETIRHAQTAVDSNQHLIDKSGRVVRGMTWWGWVQNAFSSPPAPPEPQPRATRRTPPAVSREAPAGLVRHASVVAAPREAASSSRPRDARLREQQEYLGELSQGLEELLEVGGAIGERVEEQAEAVPKLHASVEHLWQSTRHVTRQAGRVMESYATRATPKLLCHVALREVESRRYVRARGDVVALSDEVDVLRATCRFALYEKRAHLLGLQSTVSKLYVGITFSGAIKCAATRFGRWEEFDIDLTRPNATPILCVAANFGAGCWIRVEAREGRLLPAEPRTCAQAVNRAAKFEIVVLDDVYAPPAYAEEILSRRGSATTQMEGESLDAKKRAKREANRRSAQLSRARKKAYVEDLKAKNNEYARCEVILACHPDMVVAFDAAGTIEFANPRACLELGYASDELEGLCFFDMLDDGARLRFQSSLQRVMSRPNCRVPLHIETPVELTTKSGRSLGVDVTAQCTRTDDPGHWTVVCSARPRTASESLNVFALAATAVADDHPKEKKPCLRDLRPPLCNIKTPTIPDRPLDQDPPSGPLNVFALALAAANLEPVDTSATTTTSNKTTTTQKTPPIASSWSVGF</sequence>
<dbReference type="SUPFAM" id="SSF57959">
    <property type="entry name" value="Leucine zipper domain"/>
    <property type="match status" value="1"/>
</dbReference>
<evidence type="ECO:0008006" key="6">
    <source>
        <dbReference type="Google" id="ProtNLM"/>
    </source>
</evidence>
<dbReference type="NCBIfam" id="TIGR00229">
    <property type="entry name" value="sensory_box"/>
    <property type="match status" value="1"/>
</dbReference>
<dbReference type="SUPFAM" id="SSF55785">
    <property type="entry name" value="PYP-like sensor domain (PAS domain)"/>
    <property type="match status" value="1"/>
</dbReference>
<dbReference type="InterPro" id="IPR035965">
    <property type="entry name" value="PAS-like_dom_sf"/>
</dbReference>
<feature type="region of interest" description="Disordered" evidence="1">
    <location>
        <begin position="78"/>
        <end position="107"/>
    </location>
</feature>
<feature type="domain" description="PAS" evidence="2">
    <location>
        <begin position="401"/>
        <end position="471"/>
    </location>
</feature>
<feature type="region of interest" description="Disordered" evidence="1">
    <location>
        <begin position="592"/>
        <end position="620"/>
    </location>
</feature>
<dbReference type="SMART" id="SM00091">
    <property type="entry name" value="PAS"/>
    <property type="match status" value="1"/>
</dbReference>
<dbReference type="InterPro" id="IPR013656">
    <property type="entry name" value="PAS_4"/>
</dbReference>
<dbReference type="EMBL" id="JAQMWT010000015">
    <property type="protein sequence ID" value="KAJ8613950.1"/>
    <property type="molecule type" value="Genomic_DNA"/>
</dbReference>
<dbReference type="SUPFAM" id="SSF58038">
    <property type="entry name" value="SNARE fusion complex"/>
    <property type="match status" value="1"/>
</dbReference>
<dbReference type="AlphaFoldDB" id="A0AAD7UNX0"/>
<protein>
    <recommendedName>
        <fullName evidence="6">t-SNARE coiled-coil homology domain-containing protein</fullName>
    </recommendedName>
</protein>
<dbReference type="CDD" id="cd15841">
    <property type="entry name" value="SNARE_Qc"/>
    <property type="match status" value="1"/>
</dbReference>
<dbReference type="PROSITE" id="PS50112">
    <property type="entry name" value="PAS"/>
    <property type="match status" value="1"/>
</dbReference>
<dbReference type="GO" id="GO:0003700">
    <property type="term" value="F:DNA-binding transcription factor activity"/>
    <property type="evidence" value="ECO:0007669"/>
    <property type="project" value="InterPro"/>
</dbReference>
<evidence type="ECO:0000259" key="2">
    <source>
        <dbReference type="PROSITE" id="PS50112"/>
    </source>
</evidence>
<evidence type="ECO:0000256" key="1">
    <source>
        <dbReference type="SAM" id="MobiDB-lite"/>
    </source>
</evidence>
<evidence type="ECO:0000259" key="3">
    <source>
        <dbReference type="PROSITE" id="PS50192"/>
    </source>
</evidence>
<feature type="region of interest" description="Disordered" evidence="1">
    <location>
        <begin position="1"/>
        <end position="21"/>
    </location>
</feature>
<feature type="compositionally biased region" description="Basic and acidic residues" evidence="1">
    <location>
        <begin position="12"/>
        <end position="21"/>
    </location>
</feature>
<name>A0AAD7UNX0_9STRA</name>
<dbReference type="Proteomes" id="UP001230188">
    <property type="component" value="Unassembled WGS sequence"/>
</dbReference>
<dbReference type="CDD" id="cd00130">
    <property type="entry name" value="PAS"/>
    <property type="match status" value="1"/>
</dbReference>
<organism evidence="4 5">
    <name type="scientific">Chrysophaeum taylorii</name>
    <dbReference type="NCBI Taxonomy" id="2483200"/>
    <lineage>
        <taxon>Eukaryota</taxon>
        <taxon>Sar</taxon>
        <taxon>Stramenopiles</taxon>
        <taxon>Ochrophyta</taxon>
        <taxon>Pelagophyceae</taxon>
        <taxon>Pelagomonadales</taxon>
        <taxon>Pelagomonadaceae</taxon>
        <taxon>Chrysophaeum</taxon>
    </lineage>
</organism>
<comment type="caution">
    <text evidence="4">The sequence shown here is derived from an EMBL/GenBank/DDBJ whole genome shotgun (WGS) entry which is preliminary data.</text>
</comment>
<feature type="compositionally biased region" description="Low complexity" evidence="1">
    <location>
        <begin position="593"/>
        <end position="609"/>
    </location>
</feature>
<reference evidence="4" key="1">
    <citation type="submission" date="2023-01" db="EMBL/GenBank/DDBJ databases">
        <title>Metagenome sequencing of chrysophaentin producing Chrysophaeum taylorii.</title>
        <authorList>
            <person name="Davison J."/>
            <person name="Bewley C."/>
        </authorList>
    </citation>
    <scope>NUCLEOTIDE SEQUENCE</scope>
    <source>
        <strain evidence="4">NIES-1699</strain>
    </source>
</reference>
<dbReference type="InterPro" id="IPR000727">
    <property type="entry name" value="T_SNARE_dom"/>
</dbReference>
<dbReference type="InterPro" id="IPR000014">
    <property type="entry name" value="PAS"/>
</dbReference>
<evidence type="ECO:0000313" key="5">
    <source>
        <dbReference type="Proteomes" id="UP001230188"/>
    </source>
</evidence>
<accession>A0AAD7UNX0</accession>
<dbReference type="Gene3D" id="1.20.5.110">
    <property type="match status" value="2"/>
</dbReference>
<dbReference type="InterPro" id="IPR046347">
    <property type="entry name" value="bZIP_sf"/>
</dbReference>
<dbReference type="Pfam" id="PF08448">
    <property type="entry name" value="PAS_4"/>
    <property type="match status" value="1"/>
</dbReference>
<gene>
    <name evidence="4" type="ORF">CTAYLR_008792</name>
</gene>
<dbReference type="PROSITE" id="PS50192">
    <property type="entry name" value="T_SNARE"/>
    <property type="match status" value="1"/>
</dbReference>
<proteinExistence type="predicted"/>
<evidence type="ECO:0000313" key="4">
    <source>
        <dbReference type="EMBL" id="KAJ8613950.1"/>
    </source>
</evidence>
<keyword evidence="5" id="KW-1185">Reference proteome</keyword>
<feature type="domain" description="T-SNARE coiled-coil homology" evidence="3">
    <location>
        <begin position="127"/>
        <end position="189"/>
    </location>
</feature>
<dbReference type="Gene3D" id="3.30.450.20">
    <property type="entry name" value="PAS domain"/>
    <property type="match status" value="1"/>
</dbReference>